<evidence type="ECO:0000256" key="4">
    <source>
        <dbReference type="ARBA" id="ARBA00022475"/>
    </source>
</evidence>
<keyword evidence="5" id="KW-0997">Cell inner membrane</keyword>
<dbReference type="InterPro" id="IPR043129">
    <property type="entry name" value="ATPase_NBD"/>
</dbReference>
<keyword evidence="3 10" id="KW-0813">Transport</keyword>
<dbReference type="InterPro" id="IPR024230">
    <property type="entry name" value="GspL_cyto_dom"/>
</dbReference>
<dbReference type="NCBIfam" id="TIGR01709">
    <property type="entry name" value="typeII_sec_gspL"/>
    <property type="match status" value="1"/>
</dbReference>
<dbReference type="GO" id="GO:0015628">
    <property type="term" value="P:protein secretion by the type II secretion system"/>
    <property type="evidence" value="ECO:0007669"/>
    <property type="project" value="InterPro"/>
</dbReference>
<dbReference type="CDD" id="cd24017">
    <property type="entry name" value="ASKHA_T2SSL_N"/>
    <property type="match status" value="1"/>
</dbReference>
<evidence type="ECO:0000256" key="7">
    <source>
        <dbReference type="ARBA" id="ARBA00022927"/>
    </source>
</evidence>
<evidence type="ECO:0000256" key="1">
    <source>
        <dbReference type="ARBA" id="ARBA00004377"/>
    </source>
</evidence>
<evidence type="ECO:0000256" key="6">
    <source>
        <dbReference type="ARBA" id="ARBA00022692"/>
    </source>
</evidence>
<evidence type="ECO:0000256" key="9">
    <source>
        <dbReference type="ARBA" id="ARBA00023136"/>
    </source>
</evidence>
<reference evidence="13 14" key="1">
    <citation type="submission" date="2017-03" db="EMBL/GenBank/DDBJ databases">
        <authorList>
            <person name="Afonso C.L."/>
            <person name="Miller P.J."/>
            <person name="Scott M.A."/>
            <person name="Spackman E."/>
            <person name="Goraichik I."/>
            <person name="Dimitrov K.M."/>
            <person name="Suarez D.L."/>
            <person name="Swayne D.E."/>
        </authorList>
    </citation>
    <scope>NUCLEOTIDE SEQUENCE [LARGE SCALE GENOMIC DNA]</scope>
    <source>
        <strain evidence="13 14">ATCC 51113</strain>
    </source>
</reference>
<dbReference type="InterPro" id="IPR007812">
    <property type="entry name" value="T2SS_protein-GspL"/>
</dbReference>
<dbReference type="GO" id="GO:0005886">
    <property type="term" value="C:plasma membrane"/>
    <property type="evidence" value="ECO:0007669"/>
    <property type="project" value="UniProtKB-SubCell"/>
</dbReference>
<comment type="function">
    <text evidence="10">Inner membrane component of the type II secretion system required for the energy-dependent secretion of extracellular factors such as proteases and toxins from the periplasm.</text>
</comment>
<comment type="similarity">
    <text evidence="2 10">Belongs to the GSP L family.</text>
</comment>
<dbReference type="Pfam" id="PF05134">
    <property type="entry name" value="T2SSL"/>
    <property type="match status" value="1"/>
</dbReference>
<dbReference type="EMBL" id="NAEW01000020">
    <property type="protein sequence ID" value="OQM39600.1"/>
    <property type="molecule type" value="Genomic_DNA"/>
</dbReference>
<keyword evidence="9" id="KW-0472">Membrane</keyword>
<dbReference type="Gene3D" id="3.30.420.380">
    <property type="match status" value="1"/>
</dbReference>
<comment type="caution">
    <text evidence="13">The sequence shown here is derived from an EMBL/GenBank/DDBJ whole genome shotgun (WGS) entry which is preliminary data.</text>
</comment>
<dbReference type="Pfam" id="PF12693">
    <property type="entry name" value="GspL_C"/>
    <property type="match status" value="1"/>
</dbReference>
<evidence type="ECO:0000256" key="3">
    <source>
        <dbReference type="ARBA" id="ARBA00022448"/>
    </source>
</evidence>
<evidence type="ECO:0000256" key="5">
    <source>
        <dbReference type="ARBA" id="ARBA00022519"/>
    </source>
</evidence>
<dbReference type="GO" id="GO:0015627">
    <property type="term" value="C:type II protein secretion system complex"/>
    <property type="evidence" value="ECO:0007669"/>
    <property type="project" value="InterPro"/>
</dbReference>
<dbReference type="GO" id="GO:0009276">
    <property type="term" value="C:Gram-negative-bacterium-type cell wall"/>
    <property type="evidence" value="ECO:0007669"/>
    <property type="project" value="InterPro"/>
</dbReference>
<accession>A0A1V8NT61</accession>
<keyword evidence="8" id="KW-1133">Transmembrane helix</keyword>
<evidence type="ECO:0000313" key="14">
    <source>
        <dbReference type="Proteomes" id="UP000192573"/>
    </source>
</evidence>
<name>A0A1V8NT61_CITBR</name>
<keyword evidence="7 10" id="KW-0653">Protein transport</keyword>
<dbReference type="Gene3D" id="3.30.420.370">
    <property type="match status" value="1"/>
</dbReference>
<organism evidence="13 14">
    <name type="scientific">Citrobacter braakii</name>
    <dbReference type="NCBI Taxonomy" id="57706"/>
    <lineage>
        <taxon>Bacteria</taxon>
        <taxon>Pseudomonadati</taxon>
        <taxon>Pseudomonadota</taxon>
        <taxon>Gammaproteobacteria</taxon>
        <taxon>Enterobacterales</taxon>
        <taxon>Enterobacteriaceae</taxon>
        <taxon>Citrobacter</taxon>
        <taxon>Citrobacter freundii complex</taxon>
    </lineage>
</organism>
<keyword evidence="4" id="KW-1003">Cell membrane</keyword>
<protein>
    <recommendedName>
        <fullName evidence="10">Type II secretion system protein L</fullName>
        <shortName evidence="10">T2SS protein L</shortName>
    </recommendedName>
</protein>
<dbReference type="Proteomes" id="UP000192573">
    <property type="component" value="Unassembled WGS sequence"/>
</dbReference>
<evidence type="ECO:0000256" key="2">
    <source>
        <dbReference type="ARBA" id="ARBA00005318"/>
    </source>
</evidence>
<feature type="domain" description="GspL periplasmic" evidence="12">
    <location>
        <begin position="235"/>
        <end position="384"/>
    </location>
</feature>
<evidence type="ECO:0000259" key="12">
    <source>
        <dbReference type="Pfam" id="PF12693"/>
    </source>
</evidence>
<evidence type="ECO:0000256" key="8">
    <source>
        <dbReference type="ARBA" id="ARBA00022989"/>
    </source>
</evidence>
<sequence>MRLPEDETQPVWWRLASSEEKGSGSVAAGATDPRLAGLLSRYPARVLVPAGKIAFHHVRLPQRTRRQRLHVLPFLLEEHLATDIDKLHFAILHQTVDMCDVAVVEKSVMQRWLAYCDQLGVRNARLLPDVLMLPLVAEGWSAVRFADQWLFRRDRYAGMVVESSWLDLFLSLTAPPVIESYSVPPAQYPGTDITEWRSQEERDLLQLAAEGDGYDGADLRQGEFARQGTWYAGFRPWRYVAGVMMVCVLLAGANASLAHYRLWQQAEFWRQESVRVYQHLFPGEKAAQDPRRQLLKHLQQSPGDNTPELGSVVRQLQQLLSENSTVRVQALAWDSSSQTLKIDLQAASFQALEQFQQRAEEVYLLQPSEIRQQPHGVESRLILRVNNERA</sequence>
<evidence type="ECO:0000313" key="13">
    <source>
        <dbReference type="EMBL" id="OQM39600.1"/>
    </source>
</evidence>
<dbReference type="Gene3D" id="3.30.1360.100">
    <property type="entry name" value="General secretion pathway protein M, EpsM"/>
    <property type="match status" value="1"/>
</dbReference>
<keyword evidence="6" id="KW-0812">Transmembrane</keyword>
<feature type="domain" description="GspL cytoplasmic actin-ATPase-like" evidence="11">
    <location>
        <begin position="1"/>
        <end position="226"/>
    </location>
</feature>
<dbReference type="InterPro" id="IPR025691">
    <property type="entry name" value="GspL_pp_dom"/>
</dbReference>
<proteinExistence type="inferred from homology"/>
<evidence type="ECO:0000256" key="10">
    <source>
        <dbReference type="PIRNR" id="PIRNR015761"/>
    </source>
</evidence>
<comment type="subcellular location">
    <subcellularLocation>
        <location evidence="1">Cell inner membrane</location>
        <topology evidence="1">Single-pass membrane protein</topology>
    </subcellularLocation>
</comment>
<evidence type="ECO:0000259" key="11">
    <source>
        <dbReference type="Pfam" id="PF05134"/>
    </source>
</evidence>
<dbReference type="SUPFAM" id="SSF53067">
    <property type="entry name" value="Actin-like ATPase domain"/>
    <property type="match status" value="2"/>
</dbReference>
<gene>
    <name evidence="13" type="ORF">BZK42_24035</name>
</gene>
<dbReference type="PIRSF" id="PIRSF015761">
    <property type="entry name" value="Protein_L"/>
    <property type="match status" value="1"/>
</dbReference>
<dbReference type="AlphaFoldDB" id="A0A1V8NT61"/>